<reference evidence="2" key="1">
    <citation type="journal article" date="2021" name="PeerJ">
        <title>Extensive microbial diversity within the chicken gut microbiome revealed by metagenomics and culture.</title>
        <authorList>
            <person name="Gilroy R."/>
            <person name="Ravi A."/>
            <person name="Getino M."/>
            <person name="Pursley I."/>
            <person name="Horton D.L."/>
            <person name="Alikhan N.F."/>
            <person name="Baker D."/>
            <person name="Gharbi K."/>
            <person name="Hall N."/>
            <person name="Watson M."/>
            <person name="Adriaenssens E.M."/>
            <person name="Foster-Nyarko E."/>
            <person name="Jarju S."/>
            <person name="Secka A."/>
            <person name="Antonio M."/>
            <person name="Oren A."/>
            <person name="Chaudhuri R.R."/>
            <person name="La Ragione R."/>
            <person name="Hildebrand F."/>
            <person name="Pallen M.J."/>
        </authorList>
    </citation>
    <scope>NUCLEOTIDE SEQUENCE</scope>
    <source>
        <strain evidence="2">ChiBcec8-13705</strain>
    </source>
</reference>
<gene>
    <name evidence="2" type="ORF">H9945_04680</name>
</gene>
<dbReference type="InterPro" id="IPR016181">
    <property type="entry name" value="Acyl_CoA_acyltransferase"/>
</dbReference>
<dbReference type="AlphaFoldDB" id="A0A9D2M5F8"/>
<accession>A0A9D2M5F8</accession>
<dbReference type="GO" id="GO:0016747">
    <property type="term" value="F:acyltransferase activity, transferring groups other than amino-acyl groups"/>
    <property type="evidence" value="ECO:0007669"/>
    <property type="project" value="InterPro"/>
</dbReference>
<evidence type="ECO:0000313" key="2">
    <source>
        <dbReference type="EMBL" id="HJB41775.1"/>
    </source>
</evidence>
<feature type="domain" description="N-acetyltransferase" evidence="1">
    <location>
        <begin position="7"/>
        <end position="169"/>
    </location>
</feature>
<evidence type="ECO:0000259" key="1">
    <source>
        <dbReference type="PROSITE" id="PS51186"/>
    </source>
</evidence>
<dbReference type="Gene3D" id="3.40.630.30">
    <property type="match status" value="1"/>
</dbReference>
<evidence type="ECO:0000313" key="3">
    <source>
        <dbReference type="Proteomes" id="UP000886803"/>
    </source>
</evidence>
<reference evidence="2" key="2">
    <citation type="submission" date="2021-04" db="EMBL/GenBank/DDBJ databases">
        <authorList>
            <person name="Gilroy R."/>
        </authorList>
    </citation>
    <scope>NUCLEOTIDE SEQUENCE</scope>
    <source>
        <strain evidence="2">ChiBcec8-13705</strain>
    </source>
</reference>
<dbReference type="SUPFAM" id="SSF55729">
    <property type="entry name" value="Acyl-CoA N-acyltransferases (Nat)"/>
    <property type="match status" value="1"/>
</dbReference>
<sequence>MPTEPALTIRPALPGDLPTLRKIFDAAKQFMHTHGNPYQWDGPYPEDALLLDQIARGVCYLVEAAGKAVGTFCCLPSPDPTYAEIDGAWPEDGPYFVVHRLASDGRARGVAAACFAFCAARGLPLRIDTHRDNKIMQTLLAKNGFQYCGVIRLTNGEPRLAYYRGQSEK</sequence>
<dbReference type="Proteomes" id="UP000886803">
    <property type="component" value="Unassembled WGS sequence"/>
</dbReference>
<dbReference type="PROSITE" id="PS51186">
    <property type="entry name" value="GNAT"/>
    <property type="match status" value="1"/>
</dbReference>
<dbReference type="InterPro" id="IPR000182">
    <property type="entry name" value="GNAT_dom"/>
</dbReference>
<dbReference type="EMBL" id="DWYG01000067">
    <property type="protein sequence ID" value="HJB41775.1"/>
    <property type="molecule type" value="Genomic_DNA"/>
</dbReference>
<name>A0A9D2M5F8_9FIRM</name>
<protein>
    <submittedName>
        <fullName evidence="2">N-acetyltransferase</fullName>
    </submittedName>
</protein>
<proteinExistence type="predicted"/>
<organism evidence="2 3">
    <name type="scientific">Candidatus Gemmiger avicola</name>
    <dbReference type="NCBI Taxonomy" id="2838605"/>
    <lineage>
        <taxon>Bacteria</taxon>
        <taxon>Bacillati</taxon>
        <taxon>Bacillota</taxon>
        <taxon>Clostridia</taxon>
        <taxon>Eubacteriales</taxon>
        <taxon>Gemmiger</taxon>
    </lineage>
</organism>
<comment type="caution">
    <text evidence="2">The sequence shown here is derived from an EMBL/GenBank/DDBJ whole genome shotgun (WGS) entry which is preliminary data.</text>
</comment>